<gene>
    <name evidence="1" type="ORF">JOB18_009586</name>
</gene>
<reference evidence="1 2" key="1">
    <citation type="journal article" date="2021" name="Sci. Rep.">
        <title>Chromosome anchoring in Senegalese sole (Solea senegalensis) reveals sex-associated markers and genome rearrangements in flatfish.</title>
        <authorList>
            <person name="Guerrero-Cozar I."/>
            <person name="Gomez-Garrido J."/>
            <person name="Berbel C."/>
            <person name="Martinez-Blanch J.F."/>
            <person name="Alioto T."/>
            <person name="Claros M.G."/>
            <person name="Gagnaire P.A."/>
            <person name="Manchado M."/>
        </authorList>
    </citation>
    <scope>NUCLEOTIDE SEQUENCE [LARGE SCALE GENOMIC DNA]</scope>
    <source>
        <strain evidence="1">Sse05_10M</strain>
    </source>
</reference>
<proteinExistence type="predicted"/>
<dbReference type="Proteomes" id="UP000693946">
    <property type="component" value="Linkage Group LG12"/>
</dbReference>
<sequence>MDSAPAEDRSSSSGLCKSLGHGAIAGGTEHLIVNHAAVLEARKHKYSQTHVYMLLHFRFVKAERGDGSEFKVFPAHLSQRRLVANGAMATDKDLNVFWIHVKHLAQERRCSPAAQQAF</sequence>
<organism evidence="1 2">
    <name type="scientific">Solea senegalensis</name>
    <name type="common">Senegalese sole</name>
    <dbReference type="NCBI Taxonomy" id="28829"/>
    <lineage>
        <taxon>Eukaryota</taxon>
        <taxon>Metazoa</taxon>
        <taxon>Chordata</taxon>
        <taxon>Craniata</taxon>
        <taxon>Vertebrata</taxon>
        <taxon>Euteleostomi</taxon>
        <taxon>Actinopterygii</taxon>
        <taxon>Neopterygii</taxon>
        <taxon>Teleostei</taxon>
        <taxon>Neoteleostei</taxon>
        <taxon>Acanthomorphata</taxon>
        <taxon>Carangaria</taxon>
        <taxon>Pleuronectiformes</taxon>
        <taxon>Pleuronectoidei</taxon>
        <taxon>Soleidae</taxon>
        <taxon>Solea</taxon>
    </lineage>
</organism>
<comment type="caution">
    <text evidence="1">The sequence shown here is derived from an EMBL/GenBank/DDBJ whole genome shotgun (WGS) entry which is preliminary data.</text>
</comment>
<accession>A0AAV6SJ37</accession>
<dbReference type="EMBL" id="JAGKHQ010000004">
    <property type="protein sequence ID" value="KAG7517509.1"/>
    <property type="molecule type" value="Genomic_DNA"/>
</dbReference>
<dbReference type="AlphaFoldDB" id="A0AAV6SJ37"/>
<evidence type="ECO:0000313" key="1">
    <source>
        <dbReference type="EMBL" id="KAG7517509.1"/>
    </source>
</evidence>
<protein>
    <submittedName>
        <fullName evidence="1">Uncharacterized protein</fullName>
    </submittedName>
</protein>
<keyword evidence="2" id="KW-1185">Reference proteome</keyword>
<evidence type="ECO:0000313" key="2">
    <source>
        <dbReference type="Proteomes" id="UP000693946"/>
    </source>
</evidence>
<name>A0AAV6SJ37_SOLSE</name>